<protein>
    <submittedName>
        <fullName evidence="3">Glycosyltransferase family 4 protein</fullName>
    </submittedName>
</protein>
<organism evidence="3 4">
    <name type="scientific">Lentibacillus halophilus</name>
    <dbReference type="NCBI Taxonomy" id="295065"/>
    <lineage>
        <taxon>Bacteria</taxon>
        <taxon>Bacillati</taxon>
        <taxon>Bacillota</taxon>
        <taxon>Bacilli</taxon>
        <taxon>Bacillales</taxon>
        <taxon>Bacillaceae</taxon>
        <taxon>Lentibacillus</taxon>
    </lineage>
</organism>
<comment type="caution">
    <text evidence="3">The sequence shown here is derived from an EMBL/GenBank/DDBJ whole genome shotgun (WGS) entry which is preliminary data.</text>
</comment>
<dbReference type="InterPro" id="IPR028098">
    <property type="entry name" value="Glyco_trans_4-like_N"/>
</dbReference>
<dbReference type="PANTHER" id="PTHR45947:SF3">
    <property type="entry name" value="SULFOQUINOVOSYL TRANSFERASE SQD2"/>
    <property type="match status" value="1"/>
</dbReference>
<dbReference type="RefSeq" id="WP_343751492.1">
    <property type="nucleotide sequence ID" value="NZ_BAAADM010000023.1"/>
</dbReference>
<gene>
    <name evidence="3" type="ORF">GCM10008983_09270</name>
</gene>
<sequence length="362" mass="41154">MNILQLSKHMKDSGVNSHIIQLSRILTLKEHNVIVVSSGGPHVKELESNGIRHIHIPFITKNPIIALKNLFNLIRIIRREGIDIAHTHWRSTGLYIKLSSILTGIDFVWSNHLNQIPSSWLYRIFTFSGKGALTVSSDMLPMLHERLKIPRSNSHVVFNGVNSEQYIQYSVERKYEIKELYKIKDHKVICLLGRLSRVKGHLYLLESLGNMIKNSDIDISQFKVLFTGDGPGEYKNEIIQKAKSLGLIENIVFTGYVNPVDILNISDLMVLPSQNEGFPIVCVEAFAMKVPVIRSKTGGYSDMKDYCIGIDYGDSKALSESIYDILTNESKVAEMVNEAYCFYKENLTSEKMTEKVIKIYNE</sequence>
<evidence type="ECO:0000313" key="3">
    <source>
        <dbReference type="EMBL" id="GAA0434843.1"/>
    </source>
</evidence>
<dbReference type="SUPFAM" id="SSF53756">
    <property type="entry name" value="UDP-Glycosyltransferase/glycogen phosphorylase"/>
    <property type="match status" value="1"/>
</dbReference>
<dbReference type="Pfam" id="PF13439">
    <property type="entry name" value="Glyco_transf_4"/>
    <property type="match status" value="1"/>
</dbReference>
<feature type="domain" description="Glycosyltransferase subfamily 4-like N-terminal" evidence="2">
    <location>
        <begin position="14"/>
        <end position="164"/>
    </location>
</feature>
<dbReference type="Pfam" id="PF00534">
    <property type="entry name" value="Glycos_transf_1"/>
    <property type="match status" value="1"/>
</dbReference>
<dbReference type="EMBL" id="BAAADM010000023">
    <property type="protein sequence ID" value="GAA0434843.1"/>
    <property type="molecule type" value="Genomic_DNA"/>
</dbReference>
<name>A0ABP3IZL2_9BACI</name>
<reference evidence="4" key="1">
    <citation type="journal article" date="2019" name="Int. J. Syst. Evol. Microbiol.">
        <title>The Global Catalogue of Microorganisms (GCM) 10K type strain sequencing project: providing services to taxonomists for standard genome sequencing and annotation.</title>
        <authorList>
            <consortium name="The Broad Institute Genomics Platform"/>
            <consortium name="The Broad Institute Genome Sequencing Center for Infectious Disease"/>
            <person name="Wu L."/>
            <person name="Ma J."/>
        </authorList>
    </citation>
    <scope>NUCLEOTIDE SEQUENCE [LARGE SCALE GENOMIC DNA]</scope>
    <source>
        <strain evidence="4">JCM 12149</strain>
    </source>
</reference>
<keyword evidence="4" id="KW-1185">Reference proteome</keyword>
<dbReference type="Gene3D" id="3.40.50.2000">
    <property type="entry name" value="Glycogen Phosphorylase B"/>
    <property type="match status" value="2"/>
</dbReference>
<dbReference type="PANTHER" id="PTHR45947">
    <property type="entry name" value="SULFOQUINOVOSYL TRANSFERASE SQD2"/>
    <property type="match status" value="1"/>
</dbReference>
<dbReference type="InterPro" id="IPR050194">
    <property type="entry name" value="Glycosyltransferase_grp1"/>
</dbReference>
<evidence type="ECO:0000259" key="1">
    <source>
        <dbReference type="Pfam" id="PF00534"/>
    </source>
</evidence>
<dbReference type="InterPro" id="IPR001296">
    <property type="entry name" value="Glyco_trans_1"/>
</dbReference>
<feature type="domain" description="Glycosyl transferase family 1" evidence="1">
    <location>
        <begin position="178"/>
        <end position="340"/>
    </location>
</feature>
<evidence type="ECO:0000313" key="4">
    <source>
        <dbReference type="Proteomes" id="UP001501459"/>
    </source>
</evidence>
<proteinExistence type="predicted"/>
<accession>A0ABP3IZL2</accession>
<dbReference type="CDD" id="cd03801">
    <property type="entry name" value="GT4_PimA-like"/>
    <property type="match status" value="1"/>
</dbReference>
<dbReference type="Proteomes" id="UP001501459">
    <property type="component" value="Unassembled WGS sequence"/>
</dbReference>
<evidence type="ECO:0000259" key="2">
    <source>
        <dbReference type="Pfam" id="PF13439"/>
    </source>
</evidence>